<comment type="caution">
    <text evidence="6">The sequence shown here is derived from an EMBL/GenBank/DDBJ whole genome shotgun (WGS) entry which is preliminary data.</text>
</comment>
<accession>A0A9W6TLB8</accession>
<organism evidence="6 7">
    <name type="scientific">Phytophthora lilii</name>
    <dbReference type="NCBI Taxonomy" id="2077276"/>
    <lineage>
        <taxon>Eukaryota</taxon>
        <taxon>Sar</taxon>
        <taxon>Stramenopiles</taxon>
        <taxon>Oomycota</taxon>
        <taxon>Peronosporomycetes</taxon>
        <taxon>Peronosporales</taxon>
        <taxon>Peronosporaceae</taxon>
        <taxon>Phytophthora</taxon>
    </lineage>
</organism>
<dbReference type="Proteomes" id="UP001165083">
    <property type="component" value="Unassembled WGS sequence"/>
</dbReference>
<keyword evidence="3" id="KW-0964">Secreted</keyword>
<evidence type="ECO:0000256" key="1">
    <source>
        <dbReference type="ARBA" id="ARBA00004340"/>
    </source>
</evidence>
<dbReference type="GO" id="GO:0043657">
    <property type="term" value="C:host cell"/>
    <property type="evidence" value="ECO:0007669"/>
    <property type="project" value="UniProtKB-SubCell"/>
</dbReference>
<dbReference type="CDD" id="cd17039">
    <property type="entry name" value="Ubl_ubiquitin_like"/>
    <property type="match status" value="1"/>
</dbReference>
<dbReference type="InterPro" id="IPR027417">
    <property type="entry name" value="P-loop_NTPase"/>
</dbReference>
<dbReference type="OrthoDB" id="77741at2759"/>
<dbReference type="InterPro" id="IPR045379">
    <property type="entry name" value="Crinkler_N"/>
</dbReference>
<evidence type="ECO:0000256" key="2">
    <source>
        <dbReference type="ARBA" id="ARBA00004613"/>
    </source>
</evidence>
<evidence type="ECO:0000259" key="5">
    <source>
        <dbReference type="Pfam" id="PF20147"/>
    </source>
</evidence>
<keyword evidence="7" id="KW-1185">Reference proteome</keyword>
<comment type="subcellular location">
    <subcellularLocation>
        <location evidence="1">Host cell</location>
    </subcellularLocation>
    <subcellularLocation>
        <location evidence="2">Secreted</location>
    </subcellularLocation>
</comment>
<evidence type="ECO:0000313" key="7">
    <source>
        <dbReference type="Proteomes" id="UP001165083"/>
    </source>
</evidence>
<feature type="domain" description="Crinkler effector protein N-terminal" evidence="5">
    <location>
        <begin position="13"/>
        <end position="123"/>
    </location>
</feature>
<reference evidence="6" key="1">
    <citation type="submission" date="2023-04" db="EMBL/GenBank/DDBJ databases">
        <title>Phytophthora lilii NBRC 32176.</title>
        <authorList>
            <person name="Ichikawa N."/>
            <person name="Sato H."/>
            <person name="Tonouchi N."/>
        </authorList>
    </citation>
    <scope>NUCLEOTIDE SEQUENCE</scope>
    <source>
        <strain evidence="6">NBRC 32176</strain>
    </source>
</reference>
<dbReference type="Gene3D" id="3.40.50.300">
    <property type="entry name" value="P-loop containing nucleotide triphosphate hydrolases"/>
    <property type="match status" value="1"/>
</dbReference>
<evidence type="ECO:0000313" key="6">
    <source>
        <dbReference type="EMBL" id="GMF17591.1"/>
    </source>
</evidence>
<name>A0A9W6TLB8_9STRA</name>
<protein>
    <submittedName>
        <fullName evidence="6">Unnamed protein product</fullName>
    </submittedName>
</protein>
<dbReference type="Pfam" id="PF20147">
    <property type="entry name" value="Crinkler"/>
    <property type="match status" value="1"/>
</dbReference>
<gene>
    <name evidence="6" type="ORF">Plil01_000645600</name>
</gene>
<feature type="region of interest" description="Disordered" evidence="4">
    <location>
        <begin position="629"/>
        <end position="658"/>
    </location>
</feature>
<dbReference type="SUPFAM" id="SSF52540">
    <property type="entry name" value="P-loop containing nucleoside triphosphate hydrolases"/>
    <property type="match status" value="1"/>
</dbReference>
<proteinExistence type="predicted"/>
<sequence length="685" mass="75926">MELNSPAPGKMILYCAIVGEAGRAFSVLVDESDSVDDLKDAIKTRMMFKFPADELQLFLAKPTEAVWLTQLDVLQGVRDTNGYKHLQFVDAKFRVVGLASRQLGVVGEEEVAIGKGHVHVLVVVPGQGGTPPPTTMWTLSHEQCPVLYFQNAVSHIHHIPEAYARGSGLVVGSDGLRLYLHPEVKREWKDLHNHIVLTYAIQWIVGPPGVGKSSAAFAFACSLSRKHDWDIVWIHCKKLGTMLECILFRGEFEKHTCTISATSLELRSLLSLLKENAALFLDDYADKRDDDVLADCYVWQSNKKCNHRVVVVSSMASMGKRYTPHAYPKIEPKVESTLESFAIYNSPGQNDNEKRFQMSSWTIQEYEEAVRNDEFFEHVRPMLTASTEYLTLERRHELLHDKFLLVGGSARLMFDMTTEKAKEYLNEAIDNVLDSKRYIDGTIGVRSGQTVNRLLSWYRDGLDARTSIVSKYVATKLGLKLDPDWVIGMARTLVKNPAMDGYFLEMWFFSCLTSFGPDSVEQLGGLEFQVAADGGRKILERIDVRLGAVVSVIIIRAKTLCTAISVFSWLSDVPVRDRDLGAAAPDQHREAGARGRRHQQLSGAAVLSVAERRVRVGLQATGCGRTRPHNYRVCSSPTPRTSTSTTPASSSPEPWIAGAGGDLEVQARAVEAAARNGDAAVSAGQ</sequence>
<dbReference type="EMBL" id="BSXW01000288">
    <property type="protein sequence ID" value="GMF17591.1"/>
    <property type="molecule type" value="Genomic_DNA"/>
</dbReference>
<evidence type="ECO:0000256" key="4">
    <source>
        <dbReference type="SAM" id="MobiDB-lite"/>
    </source>
</evidence>
<dbReference type="GO" id="GO:0005576">
    <property type="term" value="C:extracellular region"/>
    <property type="evidence" value="ECO:0007669"/>
    <property type="project" value="UniProtKB-SubCell"/>
</dbReference>
<evidence type="ECO:0000256" key="3">
    <source>
        <dbReference type="ARBA" id="ARBA00022525"/>
    </source>
</evidence>
<feature type="compositionally biased region" description="Low complexity" evidence="4">
    <location>
        <begin position="635"/>
        <end position="654"/>
    </location>
</feature>
<dbReference type="AlphaFoldDB" id="A0A9W6TLB8"/>